<dbReference type="SUPFAM" id="SSF57845">
    <property type="entry name" value="B-box zinc-binding domain"/>
    <property type="match status" value="1"/>
</dbReference>
<dbReference type="InterPro" id="IPR017907">
    <property type="entry name" value="Znf_RING_CS"/>
</dbReference>
<dbReference type="PROSITE" id="PS50119">
    <property type="entry name" value="ZF_BBOX"/>
    <property type="match status" value="1"/>
</dbReference>
<dbReference type="Pfam" id="PF13445">
    <property type="entry name" value="zf-RING_UBOX"/>
    <property type="match status" value="1"/>
</dbReference>
<name>A0A0B7AGR8_9EUPU</name>
<keyword evidence="1" id="KW-0479">Metal-binding</keyword>
<evidence type="ECO:0000259" key="6">
    <source>
        <dbReference type="PROSITE" id="PS50089"/>
    </source>
</evidence>
<dbReference type="Gene3D" id="3.30.160.60">
    <property type="entry name" value="Classic Zinc Finger"/>
    <property type="match status" value="1"/>
</dbReference>
<feature type="domain" description="RING-type" evidence="6">
    <location>
        <begin position="153"/>
        <end position="214"/>
    </location>
</feature>
<dbReference type="GO" id="GO:0008270">
    <property type="term" value="F:zinc ion binding"/>
    <property type="evidence" value="ECO:0007669"/>
    <property type="project" value="UniProtKB-KW"/>
</dbReference>
<dbReference type="SMART" id="SM00184">
    <property type="entry name" value="RING"/>
    <property type="match status" value="1"/>
</dbReference>
<dbReference type="InterPro" id="IPR013083">
    <property type="entry name" value="Znf_RING/FYVE/PHD"/>
</dbReference>
<dbReference type="SMART" id="SM00336">
    <property type="entry name" value="BBOX"/>
    <property type="match status" value="1"/>
</dbReference>
<evidence type="ECO:0008006" key="9">
    <source>
        <dbReference type="Google" id="ProtNLM"/>
    </source>
</evidence>
<dbReference type="GO" id="GO:0061630">
    <property type="term" value="F:ubiquitin protein ligase activity"/>
    <property type="evidence" value="ECO:0007669"/>
    <property type="project" value="TreeGrafter"/>
</dbReference>
<dbReference type="EMBL" id="HACG01032381">
    <property type="protein sequence ID" value="CEK79246.1"/>
    <property type="molecule type" value="Transcribed_RNA"/>
</dbReference>
<dbReference type="PROSITE" id="PS00518">
    <property type="entry name" value="ZF_RING_1"/>
    <property type="match status" value="1"/>
</dbReference>
<keyword evidence="3" id="KW-0862">Zinc</keyword>
<dbReference type="InterPro" id="IPR047153">
    <property type="entry name" value="TRIM45/56/19-like"/>
</dbReference>
<dbReference type="PROSITE" id="PS50089">
    <property type="entry name" value="ZF_RING_2"/>
    <property type="match status" value="1"/>
</dbReference>
<dbReference type="InterPro" id="IPR027370">
    <property type="entry name" value="Znf-RING_euk"/>
</dbReference>
<organism evidence="8">
    <name type="scientific">Arion vulgaris</name>
    <dbReference type="NCBI Taxonomy" id="1028688"/>
    <lineage>
        <taxon>Eukaryota</taxon>
        <taxon>Metazoa</taxon>
        <taxon>Spiralia</taxon>
        <taxon>Lophotrochozoa</taxon>
        <taxon>Mollusca</taxon>
        <taxon>Gastropoda</taxon>
        <taxon>Heterobranchia</taxon>
        <taxon>Euthyneura</taxon>
        <taxon>Panpulmonata</taxon>
        <taxon>Eupulmonata</taxon>
        <taxon>Stylommatophora</taxon>
        <taxon>Helicina</taxon>
        <taxon>Arionoidea</taxon>
        <taxon>Arionidae</taxon>
        <taxon>Arion</taxon>
    </lineage>
</organism>
<dbReference type="Pfam" id="PF00643">
    <property type="entry name" value="zf-B_box"/>
    <property type="match status" value="1"/>
</dbReference>
<dbReference type="PANTHER" id="PTHR25462">
    <property type="entry name" value="BONUS, ISOFORM C-RELATED"/>
    <property type="match status" value="1"/>
</dbReference>
<dbReference type="SUPFAM" id="SSF57850">
    <property type="entry name" value="RING/U-box"/>
    <property type="match status" value="1"/>
</dbReference>
<dbReference type="PANTHER" id="PTHR25462:SF296">
    <property type="entry name" value="MEIOTIC P26, ISOFORM F"/>
    <property type="match status" value="1"/>
</dbReference>
<evidence type="ECO:0000313" key="8">
    <source>
        <dbReference type="EMBL" id="CEK79246.1"/>
    </source>
</evidence>
<accession>A0A0B7AGR8</accession>
<feature type="domain" description="B box-type" evidence="7">
    <location>
        <begin position="246"/>
        <end position="290"/>
    </location>
</feature>
<keyword evidence="2 4" id="KW-0863">Zinc-finger</keyword>
<keyword evidence="5" id="KW-0175">Coiled coil</keyword>
<proteinExistence type="predicted"/>
<reference evidence="8" key="1">
    <citation type="submission" date="2014-12" db="EMBL/GenBank/DDBJ databases">
        <title>Insight into the proteome of Arion vulgaris.</title>
        <authorList>
            <person name="Aradska J."/>
            <person name="Bulat T."/>
            <person name="Smidak R."/>
            <person name="Sarate P."/>
            <person name="Gangsoo J."/>
            <person name="Sialana F."/>
            <person name="Bilban M."/>
            <person name="Lubec G."/>
        </authorList>
    </citation>
    <scope>NUCLEOTIDE SEQUENCE</scope>
    <source>
        <tissue evidence="8">Skin</tissue>
    </source>
</reference>
<feature type="coiled-coil region" evidence="5">
    <location>
        <begin position="305"/>
        <end position="339"/>
    </location>
</feature>
<evidence type="ECO:0000259" key="7">
    <source>
        <dbReference type="PROSITE" id="PS50119"/>
    </source>
</evidence>
<dbReference type="InterPro" id="IPR000315">
    <property type="entry name" value="Znf_B-box"/>
</dbReference>
<evidence type="ECO:0000256" key="1">
    <source>
        <dbReference type="ARBA" id="ARBA00022723"/>
    </source>
</evidence>
<evidence type="ECO:0000256" key="3">
    <source>
        <dbReference type="ARBA" id="ARBA00022833"/>
    </source>
</evidence>
<dbReference type="Gene3D" id="3.30.40.10">
    <property type="entry name" value="Zinc/RING finger domain, C3HC4 (zinc finger)"/>
    <property type="match status" value="1"/>
</dbReference>
<dbReference type="GO" id="GO:0005654">
    <property type="term" value="C:nucleoplasm"/>
    <property type="evidence" value="ECO:0007669"/>
    <property type="project" value="TreeGrafter"/>
</dbReference>
<evidence type="ECO:0000256" key="5">
    <source>
        <dbReference type="SAM" id="Coils"/>
    </source>
</evidence>
<evidence type="ECO:0000256" key="4">
    <source>
        <dbReference type="PROSITE-ProRule" id="PRU00024"/>
    </source>
</evidence>
<protein>
    <recommendedName>
        <fullName evidence="9">RING-type domain-containing protein</fullName>
    </recommendedName>
</protein>
<gene>
    <name evidence="8" type="primary">ORF114438</name>
</gene>
<evidence type="ECO:0000256" key="2">
    <source>
        <dbReference type="ARBA" id="ARBA00022771"/>
    </source>
</evidence>
<dbReference type="InterPro" id="IPR001841">
    <property type="entry name" value="Znf_RING"/>
</dbReference>
<sequence>MLDEYLPIIVPDSIVRNNSTITNNRLDRITNYEGTNNVTVESSANSDSNIYSASSSNQEYVAHIRARVGLTTPNLLSQVIADSNNNISTAYQTERDSMDETTRVEEKLRQFKNDCKTDDDTRGTYSPMSELEKQKRRNLIFDEERFEETFLKCLICREVYNEMDKLPKMLHCHHTFCLDCLYQMYRVEGEFRQTLTGVFRGMPMTVKIQCPTCREGIIISDSELRRLPNDHTIMELLSFVSKTGKNDVKYCTKHQMQPLNFFCEPCIMPICCDCTVIDHKESKGHVVVNVDEAMKTYAPIVTETLDDIRAEKVILAEKREALESSLEDLDKTQRGLNTQIRAVFDNIREILDEREKELYCVSESEIERKRELLEGHMKVLMDRESQLNSEFNELQKAKDDRDISQIFTGHKSAREVLSQKVYVPTNSTKGFSVTFQFSSRADSTIKQNVANLGDIVFKT</sequence>
<dbReference type="AlphaFoldDB" id="A0A0B7AGR8"/>